<dbReference type="GO" id="GO:0030313">
    <property type="term" value="C:cell envelope"/>
    <property type="evidence" value="ECO:0007669"/>
    <property type="project" value="UniProtKB-SubCell"/>
</dbReference>
<dbReference type="GO" id="GO:0055085">
    <property type="term" value="P:transmembrane transport"/>
    <property type="evidence" value="ECO:0007669"/>
    <property type="project" value="UniProtKB-ARBA"/>
</dbReference>
<evidence type="ECO:0000256" key="3">
    <source>
        <dbReference type="ARBA" id="ARBA00022729"/>
    </source>
</evidence>
<dbReference type="SUPFAM" id="SSF53822">
    <property type="entry name" value="Periplasmic binding protein-like I"/>
    <property type="match status" value="1"/>
</dbReference>
<evidence type="ECO:0000313" key="6">
    <source>
        <dbReference type="Proteomes" id="UP000283077"/>
    </source>
</evidence>
<dbReference type="Pfam" id="PF13407">
    <property type="entry name" value="Peripla_BP_4"/>
    <property type="match status" value="1"/>
</dbReference>
<comment type="caution">
    <text evidence="5">The sequence shown here is derived from an EMBL/GenBank/DDBJ whole genome shotgun (WGS) entry which is preliminary data.</text>
</comment>
<dbReference type="Gene3D" id="3.40.50.2300">
    <property type="match status" value="2"/>
</dbReference>
<feature type="domain" description="Periplasmic binding protein" evidence="4">
    <location>
        <begin position="19"/>
        <end position="275"/>
    </location>
</feature>
<accession>A0A437QSE5</accession>
<comment type="subcellular location">
    <subcellularLocation>
        <location evidence="1">Cell envelope</location>
    </subcellularLocation>
</comment>
<dbReference type="AlphaFoldDB" id="A0A437QSE5"/>
<gene>
    <name evidence="5" type="ORF">EOE67_10390</name>
</gene>
<reference evidence="5 6" key="1">
    <citation type="submission" date="2019-01" db="EMBL/GenBank/DDBJ databases">
        <authorList>
            <person name="Chen W.-M."/>
        </authorList>
    </citation>
    <scope>NUCLEOTIDE SEQUENCE [LARGE SCALE GENOMIC DNA]</scope>
    <source>
        <strain evidence="5 6">KYPC3</strain>
    </source>
</reference>
<dbReference type="Proteomes" id="UP000283077">
    <property type="component" value="Unassembled WGS sequence"/>
</dbReference>
<name>A0A437QSE5_9GAMM</name>
<evidence type="ECO:0000256" key="1">
    <source>
        <dbReference type="ARBA" id="ARBA00004196"/>
    </source>
</evidence>
<dbReference type="GO" id="GO:0030246">
    <property type="term" value="F:carbohydrate binding"/>
    <property type="evidence" value="ECO:0007669"/>
    <property type="project" value="UniProtKB-ARBA"/>
</dbReference>
<protein>
    <submittedName>
        <fullName evidence="5">Sugar ABC transporter substrate-binding protein</fullName>
    </submittedName>
</protein>
<dbReference type="PANTHER" id="PTHR46847">
    <property type="entry name" value="D-ALLOSE-BINDING PERIPLASMIC PROTEIN-RELATED"/>
    <property type="match status" value="1"/>
</dbReference>
<sequence>MSAAEQQQIKQQQLTAALVWHGSSPWVSAVTAGATAEFAAMGVKVVAVTDAQFDPAKQASDIENISMLKPDFMLSLVVDAASAKGSLQKAVDGGARLVLLSNPIPGFVLNQHYAGIVTDDMFGMGREAAKVLAKHFSDRDAGKTKPARIATIFHDASYFITNNRDQAFREELAKHPQLQLVAEKGFVREQETADVAAALILQQPQLDAIYVSWDAAAEGVIEALRAAGRADIKVITHDLGVNNLLDLARSGNMMATIADQPYLIGQTMARQAALAELGRKLPAFTLVPFTTVQQDNVASSWQHSFRSPVPPLLQAVLQP</sequence>
<evidence type="ECO:0000256" key="2">
    <source>
        <dbReference type="ARBA" id="ARBA00007639"/>
    </source>
</evidence>
<keyword evidence="3" id="KW-0732">Signal</keyword>
<dbReference type="OrthoDB" id="9813037at2"/>
<keyword evidence="6" id="KW-1185">Reference proteome</keyword>
<organism evidence="5 6">
    <name type="scientific">Rheinheimera riviphila</name>
    <dbReference type="NCBI Taxonomy" id="1834037"/>
    <lineage>
        <taxon>Bacteria</taxon>
        <taxon>Pseudomonadati</taxon>
        <taxon>Pseudomonadota</taxon>
        <taxon>Gammaproteobacteria</taxon>
        <taxon>Chromatiales</taxon>
        <taxon>Chromatiaceae</taxon>
        <taxon>Rheinheimera</taxon>
    </lineage>
</organism>
<dbReference type="EMBL" id="SACS01000010">
    <property type="protein sequence ID" value="RVU37412.1"/>
    <property type="molecule type" value="Genomic_DNA"/>
</dbReference>
<evidence type="ECO:0000313" key="5">
    <source>
        <dbReference type="EMBL" id="RVU37412.1"/>
    </source>
</evidence>
<dbReference type="InterPro" id="IPR028082">
    <property type="entry name" value="Peripla_BP_I"/>
</dbReference>
<evidence type="ECO:0000259" key="4">
    <source>
        <dbReference type="Pfam" id="PF13407"/>
    </source>
</evidence>
<comment type="similarity">
    <text evidence="2">Belongs to the bacterial solute-binding protein 2 family.</text>
</comment>
<dbReference type="PANTHER" id="PTHR46847:SF1">
    <property type="entry name" value="D-ALLOSE-BINDING PERIPLASMIC PROTEIN-RELATED"/>
    <property type="match status" value="1"/>
</dbReference>
<proteinExistence type="inferred from homology"/>
<dbReference type="InterPro" id="IPR025997">
    <property type="entry name" value="SBP_2_dom"/>
</dbReference>